<evidence type="ECO:0000256" key="2">
    <source>
        <dbReference type="ARBA" id="ARBA00022801"/>
    </source>
</evidence>
<dbReference type="InterPro" id="IPR051201">
    <property type="entry name" value="Chloro_Bact_Ser_Proteases"/>
</dbReference>
<dbReference type="Pfam" id="PF13180">
    <property type="entry name" value="PDZ_2"/>
    <property type="match status" value="1"/>
</dbReference>
<sequence>MSSPDTNRPSGEPYPWSSPSAPRSWQSSSAPEQQSPYSATPYEAGQHQEAGDVHEANPHGANPHEAATPEAPQQPYGYAAYGSYPGYEQSQAEHTTAQYAYTRPGEHTGHQHSAKRRPGWPALVAVGAGAALLASLGTAGLTGAFDDAPASNQGQVQDPQDSSDSSAGPVVTSTTDDPDWANVADAVRPGVVAIQVQTSGGSGQGSGVVLDQDGNILTNNHVVGGAGDGGQIVVTLSDGRQFEAEVAGTDPTTDLAVITLVDAPDDLQPATMGSSEDVVVGDQVMAVGNPLGLSSTVTTGIVSALDRPVSTASSQQSPGQQAEPVVTNAIQVDAAINPGNSGGPLFDATGRVIGITSSIAGVPGASTSGSIGLGFAIPSDLASTVADQLIDKGVAEHAYLGVYLEDGTVETDGAHRTGAEVVRVESGTPASEAGLQQGDVITAIDDDTVSGAESLTGYVRQYSSGDQVTLSVVRDGEQIQVQTTLATREDG</sequence>
<name>A0ABW4L022_9MICO</name>
<dbReference type="InterPro" id="IPR036034">
    <property type="entry name" value="PDZ_sf"/>
</dbReference>
<evidence type="ECO:0000256" key="1">
    <source>
        <dbReference type="ARBA" id="ARBA00022670"/>
    </source>
</evidence>
<evidence type="ECO:0000313" key="6">
    <source>
        <dbReference type="Proteomes" id="UP001597277"/>
    </source>
</evidence>
<feature type="compositionally biased region" description="Low complexity" evidence="3">
    <location>
        <begin position="153"/>
        <end position="166"/>
    </location>
</feature>
<dbReference type="PROSITE" id="PS50106">
    <property type="entry name" value="PDZ"/>
    <property type="match status" value="1"/>
</dbReference>
<reference evidence="6" key="1">
    <citation type="journal article" date="2019" name="Int. J. Syst. Evol. Microbiol.">
        <title>The Global Catalogue of Microorganisms (GCM) 10K type strain sequencing project: providing services to taxonomists for standard genome sequencing and annotation.</title>
        <authorList>
            <consortium name="The Broad Institute Genomics Platform"/>
            <consortium name="The Broad Institute Genome Sequencing Center for Infectious Disease"/>
            <person name="Wu L."/>
            <person name="Ma J."/>
        </authorList>
    </citation>
    <scope>NUCLEOTIDE SEQUENCE [LARGE SCALE GENOMIC DNA]</scope>
    <source>
        <strain evidence="6">JCM 17130</strain>
    </source>
</reference>
<dbReference type="RefSeq" id="WP_388001915.1">
    <property type="nucleotide sequence ID" value="NZ_JBHUEE010000001.1"/>
</dbReference>
<dbReference type="Gene3D" id="2.40.10.120">
    <property type="match status" value="1"/>
</dbReference>
<keyword evidence="2" id="KW-0378">Hydrolase</keyword>
<feature type="compositionally biased region" description="Low complexity" evidence="3">
    <location>
        <begin position="75"/>
        <end position="87"/>
    </location>
</feature>
<feature type="region of interest" description="Disordered" evidence="3">
    <location>
        <begin position="1"/>
        <end position="96"/>
    </location>
</feature>
<keyword evidence="6" id="KW-1185">Reference proteome</keyword>
<dbReference type="InterPro" id="IPR001940">
    <property type="entry name" value="Peptidase_S1C"/>
</dbReference>
<evidence type="ECO:0000259" key="4">
    <source>
        <dbReference type="PROSITE" id="PS50106"/>
    </source>
</evidence>
<dbReference type="PRINTS" id="PR00834">
    <property type="entry name" value="PROTEASES2C"/>
</dbReference>
<dbReference type="SMART" id="SM00228">
    <property type="entry name" value="PDZ"/>
    <property type="match status" value="1"/>
</dbReference>
<dbReference type="PANTHER" id="PTHR43343:SF3">
    <property type="entry name" value="PROTEASE DO-LIKE 8, CHLOROPLASTIC"/>
    <property type="match status" value="1"/>
</dbReference>
<evidence type="ECO:0000256" key="3">
    <source>
        <dbReference type="SAM" id="MobiDB-lite"/>
    </source>
</evidence>
<keyword evidence="1" id="KW-0645">Protease</keyword>
<dbReference type="PANTHER" id="PTHR43343">
    <property type="entry name" value="PEPTIDASE S12"/>
    <property type="match status" value="1"/>
</dbReference>
<gene>
    <name evidence="5" type="ORF">ACFSE6_01415</name>
</gene>
<accession>A0ABW4L022</accession>
<evidence type="ECO:0000313" key="5">
    <source>
        <dbReference type="EMBL" id="MFD1716479.1"/>
    </source>
</evidence>
<dbReference type="Proteomes" id="UP001597277">
    <property type="component" value="Unassembled WGS sequence"/>
</dbReference>
<dbReference type="CDD" id="cd06779">
    <property type="entry name" value="cpPDZ_Deg_HtrA-like"/>
    <property type="match status" value="1"/>
</dbReference>
<comment type="caution">
    <text evidence="5">The sequence shown here is derived from an EMBL/GenBank/DDBJ whole genome shotgun (WGS) entry which is preliminary data.</text>
</comment>
<feature type="compositionally biased region" description="Low complexity" evidence="3">
    <location>
        <begin position="13"/>
        <end position="31"/>
    </location>
</feature>
<dbReference type="SUPFAM" id="SSF50494">
    <property type="entry name" value="Trypsin-like serine proteases"/>
    <property type="match status" value="1"/>
</dbReference>
<protein>
    <submittedName>
        <fullName evidence="5">Trypsin-like peptidase domain-containing protein</fullName>
    </submittedName>
</protein>
<feature type="domain" description="PDZ" evidence="4">
    <location>
        <begin position="384"/>
        <end position="476"/>
    </location>
</feature>
<dbReference type="Gene3D" id="2.30.42.10">
    <property type="match status" value="1"/>
</dbReference>
<dbReference type="EMBL" id="JBHUEE010000001">
    <property type="protein sequence ID" value="MFD1716479.1"/>
    <property type="molecule type" value="Genomic_DNA"/>
</dbReference>
<dbReference type="SUPFAM" id="SSF50156">
    <property type="entry name" value="PDZ domain-like"/>
    <property type="match status" value="1"/>
</dbReference>
<organism evidence="5 6">
    <name type="scientific">Georgenia deserti</name>
    <dbReference type="NCBI Taxonomy" id="2093781"/>
    <lineage>
        <taxon>Bacteria</taxon>
        <taxon>Bacillati</taxon>
        <taxon>Actinomycetota</taxon>
        <taxon>Actinomycetes</taxon>
        <taxon>Micrococcales</taxon>
        <taxon>Bogoriellaceae</taxon>
        <taxon>Georgenia</taxon>
    </lineage>
</organism>
<dbReference type="InterPro" id="IPR009003">
    <property type="entry name" value="Peptidase_S1_PA"/>
</dbReference>
<dbReference type="InterPro" id="IPR001478">
    <property type="entry name" value="PDZ"/>
</dbReference>
<proteinExistence type="predicted"/>
<dbReference type="Pfam" id="PF13365">
    <property type="entry name" value="Trypsin_2"/>
    <property type="match status" value="1"/>
</dbReference>
<feature type="region of interest" description="Disordered" evidence="3">
    <location>
        <begin position="146"/>
        <end position="181"/>
    </location>
</feature>